<gene>
    <name evidence="3" type="ORF">LSAT_V11C200081300</name>
</gene>
<evidence type="ECO:0008006" key="5">
    <source>
        <dbReference type="Google" id="ProtNLM"/>
    </source>
</evidence>
<evidence type="ECO:0000259" key="1">
    <source>
        <dbReference type="Pfam" id="PF03101"/>
    </source>
</evidence>
<protein>
    <recommendedName>
        <fullName evidence="5">Protein FAR1-RELATED SEQUENCE</fullName>
    </recommendedName>
</protein>
<dbReference type="Pfam" id="PF10551">
    <property type="entry name" value="MULE"/>
    <property type="match status" value="1"/>
</dbReference>
<name>A0A9R1WGY3_LACSA</name>
<dbReference type="InterPro" id="IPR018289">
    <property type="entry name" value="MULE_transposase_dom"/>
</dbReference>
<dbReference type="InterPro" id="IPR004330">
    <property type="entry name" value="FAR1_DNA_bnd_dom"/>
</dbReference>
<comment type="caution">
    <text evidence="3">The sequence shown here is derived from an EMBL/GenBank/DDBJ whole genome shotgun (WGS) entry which is preliminary data.</text>
</comment>
<organism evidence="3 4">
    <name type="scientific">Lactuca sativa</name>
    <name type="common">Garden lettuce</name>
    <dbReference type="NCBI Taxonomy" id="4236"/>
    <lineage>
        <taxon>Eukaryota</taxon>
        <taxon>Viridiplantae</taxon>
        <taxon>Streptophyta</taxon>
        <taxon>Embryophyta</taxon>
        <taxon>Tracheophyta</taxon>
        <taxon>Spermatophyta</taxon>
        <taxon>Magnoliopsida</taxon>
        <taxon>eudicotyledons</taxon>
        <taxon>Gunneridae</taxon>
        <taxon>Pentapetalae</taxon>
        <taxon>asterids</taxon>
        <taxon>campanulids</taxon>
        <taxon>Asterales</taxon>
        <taxon>Asteraceae</taxon>
        <taxon>Cichorioideae</taxon>
        <taxon>Cichorieae</taxon>
        <taxon>Lactucinae</taxon>
        <taxon>Lactuca</taxon>
    </lineage>
</organism>
<accession>A0A9R1WGY3</accession>
<reference evidence="3 4" key="1">
    <citation type="journal article" date="2017" name="Nat. Commun.">
        <title>Genome assembly with in vitro proximity ligation data and whole-genome triplication in lettuce.</title>
        <authorList>
            <person name="Reyes-Chin-Wo S."/>
            <person name="Wang Z."/>
            <person name="Yang X."/>
            <person name="Kozik A."/>
            <person name="Arikit S."/>
            <person name="Song C."/>
            <person name="Xia L."/>
            <person name="Froenicke L."/>
            <person name="Lavelle D.O."/>
            <person name="Truco M.J."/>
            <person name="Xia R."/>
            <person name="Zhu S."/>
            <person name="Xu C."/>
            <person name="Xu H."/>
            <person name="Xu X."/>
            <person name="Cox K."/>
            <person name="Korf I."/>
            <person name="Meyers B.C."/>
            <person name="Michelmore R.W."/>
        </authorList>
    </citation>
    <scope>NUCLEOTIDE SEQUENCE [LARGE SCALE GENOMIC DNA]</scope>
    <source>
        <strain evidence="4">cv. Salinas</strain>
        <tissue evidence="3">Seedlings</tissue>
    </source>
</reference>
<evidence type="ECO:0000313" key="3">
    <source>
        <dbReference type="EMBL" id="KAJ0222435.1"/>
    </source>
</evidence>
<sequence length="351" mass="40840">MSNPKEIDKSIATDTIIAEINSSRNDEQIDSISFTSEELQNTIRIEVKMYTDYAEMVGFHTRLSSQSKYNSQIIKEKYVICNRGGKDKPKPCDTLATSSVKRKPNSNKKITRCTTKIYLKMFMEQQITKPYMKKARKMSYFEKEFVVCASKAKIGPTIAHKIRAVLKGGYEYVGVKVTNYNNLRRGVNRILCYKDAQIMINKMNDRGDHYLNYSFEFLCDGDLLATMFWADEREKTFYAEFGEVISFDATFRTNKYKMVFVPFTAVDHHKKSVTVGARLLSRETIESYEWLLKYFLRAHKRKAPKIVLTDQDTTIKQTVESVLPNSRHRLCMWHIMKKLQANSLDLTMIVM</sequence>
<feature type="domain" description="FAR1" evidence="1">
    <location>
        <begin position="49"/>
        <end position="122"/>
    </location>
</feature>
<dbReference type="Pfam" id="PF03101">
    <property type="entry name" value="FAR1"/>
    <property type="match status" value="1"/>
</dbReference>
<dbReference type="EMBL" id="NBSK02000002">
    <property type="protein sequence ID" value="KAJ0222435.1"/>
    <property type="molecule type" value="Genomic_DNA"/>
</dbReference>
<dbReference type="AlphaFoldDB" id="A0A9R1WGY3"/>
<evidence type="ECO:0000313" key="4">
    <source>
        <dbReference type="Proteomes" id="UP000235145"/>
    </source>
</evidence>
<dbReference type="Proteomes" id="UP000235145">
    <property type="component" value="Unassembled WGS sequence"/>
</dbReference>
<dbReference type="PANTHER" id="PTHR47718:SF12">
    <property type="entry name" value="PROTEIN FAR1-RELATED SEQUENCE"/>
    <property type="match status" value="1"/>
</dbReference>
<proteinExistence type="predicted"/>
<dbReference type="PANTHER" id="PTHR47718">
    <property type="entry name" value="OS01G0519700 PROTEIN"/>
    <property type="match status" value="1"/>
</dbReference>
<keyword evidence="4" id="KW-1185">Reference proteome</keyword>
<evidence type="ECO:0000259" key="2">
    <source>
        <dbReference type="Pfam" id="PF10551"/>
    </source>
</evidence>
<feature type="domain" description="MULE transposase" evidence="2">
    <location>
        <begin position="244"/>
        <end position="338"/>
    </location>
</feature>